<feature type="transmembrane region" description="Helical" evidence="5">
    <location>
        <begin position="94"/>
        <end position="114"/>
    </location>
</feature>
<dbReference type="AlphaFoldDB" id="A0A9X9WWM2"/>
<feature type="transmembrane region" description="Helical" evidence="5">
    <location>
        <begin position="155"/>
        <end position="179"/>
    </location>
</feature>
<dbReference type="Pfam" id="PF01758">
    <property type="entry name" value="SBF"/>
    <property type="match status" value="1"/>
</dbReference>
<dbReference type="InterPro" id="IPR002657">
    <property type="entry name" value="BilAc:Na_symport/Acr3"/>
</dbReference>
<evidence type="ECO:0000313" key="7">
    <source>
        <dbReference type="Proteomes" id="UP001138751"/>
    </source>
</evidence>
<dbReference type="Proteomes" id="UP001138751">
    <property type="component" value="Unassembled WGS sequence"/>
</dbReference>
<feature type="transmembrane region" description="Helical" evidence="5">
    <location>
        <begin position="218"/>
        <end position="238"/>
    </location>
</feature>
<comment type="caution">
    <text evidence="6">The sequence shown here is derived from an EMBL/GenBank/DDBJ whole genome shotgun (WGS) entry which is preliminary data.</text>
</comment>
<dbReference type="GO" id="GO:0016020">
    <property type="term" value="C:membrane"/>
    <property type="evidence" value="ECO:0007669"/>
    <property type="project" value="UniProtKB-SubCell"/>
</dbReference>
<evidence type="ECO:0000256" key="4">
    <source>
        <dbReference type="ARBA" id="ARBA00023136"/>
    </source>
</evidence>
<feature type="transmembrane region" description="Helical" evidence="5">
    <location>
        <begin position="126"/>
        <end position="148"/>
    </location>
</feature>
<evidence type="ECO:0000256" key="5">
    <source>
        <dbReference type="SAM" id="Phobius"/>
    </source>
</evidence>
<dbReference type="InterPro" id="IPR038770">
    <property type="entry name" value="Na+/solute_symporter_sf"/>
</dbReference>
<evidence type="ECO:0000256" key="1">
    <source>
        <dbReference type="ARBA" id="ARBA00004141"/>
    </source>
</evidence>
<keyword evidence="4 5" id="KW-0472">Membrane</keyword>
<dbReference type="EMBL" id="JAAEDM010000021">
    <property type="protein sequence ID" value="MBR0671551.1"/>
    <property type="molecule type" value="Genomic_DNA"/>
</dbReference>
<feature type="transmembrane region" description="Helical" evidence="5">
    <location>
        <begin position="185"/>
        <end position="206"/>
    </location>
</feature>
<feature type="transmembrane region" description="Helical" evidence="5">
    <location>
        <begin position="309"/>
        <end position="327"/>
    </location>
</feature>
<evidence type="ECO:0000313" key="6">
    <source>
        <dbReference type="EMBL" id="MBR0671551.1"/>
    </source>
</evidence>
<reference evidence="6" key="2">
    <citation type="journal article" date="2021" name="Syst. Appl. Microbiol.">
        <title>Roseomonas hellenica sp. nov., isolated from roots of wild-growing Alkanna tinctoria.</title>
        <authorList>
            <person name="Rat A."/>
            <person name="Naranjo H.D."/>
            <person name="Lebbe L."/>
            <person name="Cnockaert M."/>
            <person name="Krigas N."/>
            <person name="Grigoriadou K."/>
            <person name="Maloupa E."/>
            <person name="Willems A."/>
        </authorList>
    </citation>
    <scope>NUCLEOTIDE SEQUENCE</scope>
    <source>
        <strain evidence="6">LMG 31231</strain>
    </source>
</reference>
<accession>A0A9X9WWM2</accession>
<evidence type="ECO:0008006" key="8">
    <source>
        <dbReference type="Google" id="ProtNLM"/>
    </source>
</evidence>
<proteinExistence type="predicted"/>
<comment type="subcellular location">
    <subcellularLocation>
        <location evidence="1">Membrane</location>
        <topology evidence="1">Multi-pass membrane protein</topology>
    </subcellularLocation>
</comment>
<feature type="transmembrane region" description="Helical" evidence="5">
    <location>
        <begin position="41"/>
        <end position="59"/>
    </location>
</feature>
<keyword evidence="2 5" id="KW-0812">Transmembrane</keyword>
<evidence type="ECO:0000256" key="2">
    <source>
        <dbReference type="ARBA" id="ARBA00022692"/>
    </source>
</evidence>
<sequence>MRSEDGVRTPWHIEPEAKTSNRPGRSILSPLRFLEWSARQGGTLLAVGIFAGLFIPPLAALFRDVVTITVAGLMTLVLLRVDPAQVFGYLRRPMLVAALTAWLLLICPLLAYAVAMGTGLDGPLGAALVISATGCAATSSPAFARLVGLDGEISLVVAVVTTLLIPFTAPPLALGLMGIDLAISLTGLMTRLALVVGLPLLISIAIRRAVGAATLNRVGPAVDGAVVWLVVLYGFGVMDGMLARLMVEPAWMLGGLALAFAGNFGLNIATALAFAPAGKRLSLAAGLLSGNRNMALYLAVLPAATDERILLFFALCQFPLFLSPFLLRPVYARLRPG</sequence>
<keyword evidence="3 5" id="KW-1133">Transmembrane helix</keyword>
<feature type="transmembrane region" description="Helical" evidence="5">
    <location>
        <begin position="65"/>
        <end position="82"/>
    </location>
</feature>
<keyword evidence="7" id="KW-1185">Reference proteome</keyword>
<feature type="transmembrane region" description="Helical" evidence="5">
    <location>
        <begin position="250"/>
        <end position="274"/>
    </location>
</feature>
<name>A0A9X9WWM2_9PROT</name>
<dbReference type="Gene3D" id="1.20.1530.20">
    <property type="match status" value="1"/>
</dbReference>
<gene>
    <name evidence="6" type="ORF">GXW76_10240</name>
</gene>
<reference evidence="6" key="1">
    <citation type="submission" date="2020-01" db="EMBL/GenBank/DDBJ databases">
        <authorList>
            <person name="Rat A."/>
        </authorList>
    </citation>
    <scope>NUCLEOTIDE SEQUENCE</scope>
    <source>
        <strain evidence="6">LMG 31231</strain>
    </source>
</reference>
<evidence type="ECO:0000256" key="3">
    <source>
        <dbReference type="ARBA" id="ARBA00022989"/>
    </source>
</evidence>
<protein>
    <recommendedName>
        <fullName evidence="8">Bile acid:sodium symporter family protein</fullName>
    </recommendedName>
</protein>
<organism evidence="6 7">
    <name type="scientific">Neoroseomonas soli</name>
    <dbReference type="NCBI Taxonomy" id="1081025"/>
    <lineage>
        <taxon>Bacteria</taxon>
        <taxon>Pseudomonadati</taxon>
        <taxon>Pseudomonadota</taxon>
        <taxon>Alphaproteobacteria</taxon>
        <taxon>Acetobacterales</taxon>
        <taxon>Acetobacteraceae</taxon>
        <taxon>Neoroseomonas</taxon>
    </lineage>
</organism>
<feature type="transmembrane region" description="Helical" evidence="5">
    <location>
        <begin position="281"/>
        <end position="303"/>
    </location>
</feature>